<keyword evidence="2" id="KW-1185">Reference proteome</keyword>
<evidence type="ECO:0000313" key="1">
    <source>
        <dbReference type="EMBL" id="CAH9057990.1"/>
    </source>
</evidence>
<sequence length="103" mass="11027">MPFPDALEAQSSGGAFDFVDIDDFLEVPVSRVAGGSVGEGGDFCVTEPRNGGYKDDAVNHSALYVFDQTISDYYKPNQSEPKRRALHTAIQAEDIAGDRAAGN</sequence>
<gene>
    <name evidence="1" type="ORF">CEPIT_LOCUS1190</name>
</gene>
<name>A0AAV0BYU4_9ASTE</name>
<comment type="caution">
    <text evidence="1">The sequence shown here is derived from an EMBL/GenBank/DDBJ whole genome shotgun (WGS) entry which is preliminary data.</text>
</comment>
<dbReference type="EMBL" id="CAMAPF010000007">
    <property type="protein sequence ID" value="CAH9057990.1"/>
    <property type="molecule type" value="Genomic_DNA"/>
</dbReference>
<dbReference type="Proteomes" id="UP001152523">
    <property type="component" value="Unassembled WGS sequence"/>
</dbReference>
<proteinExistence type="predicted"/>
<reference evidence="1" key="1">
    <citation type="submission" date="2022-07" db="EMBL/GenBank/DDBJ databases">
        <authorList>
            <person name="Macas J."/>
            <person name="Novak P."/>
            <person name="Neumann P."/>
        </authorList>
    </citation>
    <scope>NUCLEOTIDE SEQUENCE</scope>
</reference>
<dbReference type="AlphaFoldDB" id="A0AAV0BYU4"/>
<accession>A0AAV0BYU4</accession>
<protein>
    <submittedName>
        <fullName evidence="1">Uncharacterized protein</fullName>
    </submittedName>
</protein>
<evidence type="ECO:0000313" key="2">
    <source>
        <dbReference type="Proteomes" id="UP001152523"/>
    </source>
</evidence>
<organism evidence="1 2">
    <name type="scientific">Cuscuta epithymum</name>
    <dbReference type="NCBI Taxonomy" id="186058"/>
    <lineage>
        <taxon>Eukaryota</taxon>
        <taxon>Viridiplantae</taxon>
        <taxon>Streptophyta</taxon>
        <taxon>Embryophyta</taxon>
        <taxon>Tracheophyta</taxon>
        <taxon>Spermatophyta</taxon>
        <taxon>Magnoliopsida</taxon>
        <taxon>eudicotyledons</taxon>
        <taxon>Gunneridae</taxon>
        <taxon>Pentapetalae</taxon>
        <taxon>asterids</taxon>
        <taxon>lamiids</taxon>
        <taxon>Solanales</taxon>
        <taxon>Convolvulaceae</taxon>
        <taxon>Cuscuteae</taxon>
        <taxon>Cuscuta</taxon>
        <taxon>Cuscuta subgen. Cuscuta</taxon>
    </lineage>
</organism>